<evidence type="ECO:0000256" key="1">
    <source>
        <dbReference type="ARBA" id="ARBA00004191"/>
    </source>
</evidence>
<dbReference type="PANTHER" id="PTHR31265">
    <property type="entry name" value="OS02G0527500 PROTEIN-RELATED"/>
    <property type="match status" value="1"/>
</dbReference>
<accession>A0ABD3AAZ1</accession>
<keyword evidence="4 6" id="KW-0732">Signal</keyword>
<evidence type="ECO:0000256" key="5">
    <source>
        <dbReference type="ARBA" id="ARBA00023180"/>
    </source>
</evidence>
<dbReference type="EMBL" id="JBJUIK010000004">
    <property type="protein sequence ID" value="KAL3528834.1"/>
    <property type="molecule type" value="Genomic_DNA"/>
</dbReference>
<dbReference type="PANTHER" id="PTHR31265:SF61">
    <property type="entry name" value="PROTEIN DUF642 L-GALACTONO-1,4-LACTONE-RESPONSIVE GENE 1"/>
    <property type="match status" value="1"/>
</dbReference>
<reference evidence="8 9" key="1">
    <citation type="submission" date="2024-11" db="EMBL/GenBank/DDBJ databases">
        <title>A near-complete genome assembly of Cinchona calisaya.</title>
        <authorList>
            <person name="Lian D.C."/>
            <person name="Zhao X.W."/>
            <person name="Wei L."/>
        </authorList>
    </citation>
    <scope>NUCLEOTIDE SEQUENCE [LARGE SCALE GENOMIC DNA]</scope>
    <source>
        <tissue evidence="8">Nenye</tissue>
    </source>
</reference>
<protein>
    <recommendedName>
        <fullName evidence="7">DUF642 domain-containing protein</fullName>
    </recommendedName>
</protein>
<dbReference type="Gene3D" id="2.60.120.260">
    <property type="entry name" value="Galactose-binding domain-like"/>
    <property type="match status" value="1"/>
</dbReference>
<evidence type="ECO:0000256" key="2">
    <source>
        <dbReference type="ARBA" id="ARBA00022512"/>
    </source>
</evidence>
<name>A0ABD3AAZ1_9GENT</name>
<comment type="caution">
    <text evidence="8">The sequence shown here is derived from an EMBL/GenBank/DDBJ whole genome shotgun (WGS) entry which is preliminary data.</text>
</comment>
<keyword evidence="2" id="KW-0134">Cell wall</keyword>
<dbReference type="Pfam" id="PF04862">
    <property type="entry name" value="DUF642"/>
    <property type="match status" value="2"/>
</dbReference>
<feature type="domain" description="DUF642" evidence="7">
    <location>
        <begin position="24"/>
        <end position="185"/>
    </location>
</feature>
<keyword evidence="5" id="KW-0325">Glycoprotein</keyword>
<organism evidence="8 9">
    <name type="scientific">Cinchona calisaya</name>
    <dbReference type="NCBI Taxonomy" id="153742"/>
    <lineage>
        <taxon>Eukaryota</taxon>
        <taxon>Viridiplantae</taxon>
        <taxon>Streptophyta</taxon>
        <taxon>Embryophyta</taxon>
        <taxon>Tracheophyta</taxon>
        <taxon>Spermatophyta</taxon>
        <taxon>Magnoliopsida</taxon>
        <taxon>eudicotyledons</taxon>
        <taxon>Gunneridae</taxon>
        <taxon>Pentapetalae</taxon>
        <taxon>asterids</taxon>
        <taxon>lamiids</taxon>
        <taxon>Gentianales</taxon>
        <taxon>Rubiaceae</taxon>
        <taxon>Cinchonoideae</taxon>
        <taxon>Cinchoneae</taxon>
        <taxon>Cinchona</taxon>
    </lineage>
</organism>
<dbReference type="Proteomes" id="UP001630127">
    <property type="component" value="Unassembled WGS sequence"/>
</dbReference>
<dbReference type="FunFam" id="2.60.120.260:FF:000031">
    <property type="entry name" value="DUF642 family protein"/>
    <property type="match status" value="1"/>
</dbReference>
<evidence type="ECO:0000256" key="6">
    <source>
        <dbReference type="SAM" id="SignalP"/>
    </source>
</evidence>
<dbReference type="InterPro" id="IPR052437">
    <property type="entry name" value="Pectin_Meth_Modulator"/>
</dbReference>
<keyword evidence="9" id="KW-1185">Reference proteome</keyword>
<evidence type="ECO:0000313" key="9">
    <source>
        <dbReference type="Proteomes" id="UP001630127"/>
    </source>
</evidence>
<feature type="signal peptide" evidence="6">
    <location>
        <begin position="1"/>
        <end position="20"/>
    </location>
</feature>
<dbReference type="AlphaFoldDB" id="A0ABD3AAZ1"/>
<evidence type="ECO:0000256" key="3">
    <source>
        <dbReference type="ARBA" id="ARBA00022525"/>
    </source>
</evidence>
<gene>
    <name evidence="8" type="ORF">ACH5RR_008156</name>
</gene>
<keyword evidence="3" id="KW-0964">Secreted</keyword>
<evidence type="ECO:0000313" key="8">
    <source>
        <dbReference type="EMBL" id="KAL3528834.1"/>
    </source>
</evidence>
<evidence type="ECO:0000259" key="7">
    <source>
        <dbReference type="Pfam" id="PF04862"/>
    </source>
</evidence>
<dbReference type="InterPro" id="IPR006946">
    <property type="entry name" value="DGR2-like_dom"/>
</dbReference>
<sequence length="369" mass="40815">MRNINLVLMLLCTTLPVALSLIDGLVPNGDFEEGPKPSQMNGSEVVDPHSIPHWELSGFVEYIKSGQTQGDMILPVPKGHFALRLGNEASIKTKLQVAKGQFYSLSFGIARTCAQQERLNLSITPDIEGKGWGMLPMQTMYSTEGWDSFSWGFFAANNEVELVFYHPQAEEDEACGPIIDVVALKSLSLPKTTTDLLKNGNFEEGPYIFPDTNWGTLVPSNIENDHSPLMGWMVESLKAVRYIDSDHFVVPEGKRAVELVAGRESVIAQIVKTVPGKTYDLEFYVGDAKNLCEGSMLIEVFASNSTFYVPYESKAQGGSKLVLLRFKAANDRTRIRFLSSYYHRKSDFSGSLCGPVVDDVKLVSSILHA</sequence>
<feature type="chain" id="PRO_5044789924" description="DUF642 domain-containing protein" evidence="6">
    <location>
        <begin position="21"/>
        <end position="369"/>
    </location>
</feature>
<comment type="subcellular location">
    <subcellularLocation>
        <location evidence="1">Secreted</location>
        <location evidence="1">Cell wall</location>
    </subcellularLocation>
</comment>
<evidence type="ECO:0000256" key="4">
    <source>
        <dbReference type="ARBA" id="ARBA00022729"/>
    </source>
</evidence>
<proteinExistence type="predicted"/>
<feature type="domain" description="DUF642" evidence="7">
    <location>
        <begin position="195"/>
        <end position="362"/>
    </location>
</feature>